<evidence type="ECO:0000313" key="2">
    <source>
        <dbReference type="EMBL" id="CAE8625727.1"/>
    </source>
</evidence>
<keyword evidence="5" id="KW-1185">Reference proteome</keyword>
<gene>
    <name evidence="2" type="ORF">PGLA1383_LOCUS42708</name>
    <name evidence="3" type="ORF">PGLA2088_LOCUS19731</name>
</gene>
<dbReference type="EMBL" id="CAJNNW010025192">
    <property type="protein sequence ID" value="CAE8676120.1"/>
    <property type="molecule type" value="Genomic_DNA"/>
</dbReference>
<reference evidence="3" key="1">
    <citation type="submission" date="2021-02" db="EMBL/GenBank/DDBJ databases">
        <authorList>
            <person name="Dougan E. K."/>
            <person name="Rhodes N."/>
            <person name="Thang M."/>
            <person name="Chan C."/>
        </authorList>
    </citation>
    <scope>NUCLEOTIDE SEQUENCE</scope>
</reference>
<evidence type="ECO:0000313" key="3">
    <source>
        <dbReference type="EMBL" id="CAE8676120.1"/>
    </source>
</evidence>
<dbReference type="Proteomes" id="UP000654075">
    <property type="component" value="Unassembled WGS sequence"/>
</dbReference>
<dbReference type="AlphaFoldDB" id="A0A813JFV7"/>
<protein>
    <submittedName>
        <fullName evidence="3">Uncharacterized protein</fullName>
    </submittedName>
</protein>
<accession>A0A813JFV7</accession>
<dbReference type="EMBL" id="CAJNNV010028776">
    <property type="protein sequence ID" value="CAE8625727.1"/>
    <property type="molecule type" value="Genomic_DNA"/>
</dbReference>
<feature type="region of interest" description="Disordered" evidence="1">
    <location>
        <begin position="86"/>
        <end position="184"/>
    </location>
</feature>
<organism evidence="3 4">
    <name type="scientific">Polarella glacialis</name>
    <name type="common">Dinoflagellate</name>
    <dbReference type="NCBI Taxonomy" id="89957"/>
    <lineage>
        <taxon>Eukaryota</taxon>
        <taxon>Sar</taxon>
        <taxon>Alveolata</taxon>
        <taxon>Dinophyceae</taxon>
        <taxon>Suessiales</taxon>
        <taxon>Suessiaceae</taxon>
        <taxon>Polarella</taxon>
    </lineage>
</organism>
<feature type="compositionally biased region" description="Basic and acidic residues" evidence="1">
    <location>
        <begin position="152"/>
        <end position="184"/>
    </location>
</feature>
<feature type="compositionally biased region" description="Basic and acidic residues" evidence="1">
    <location>
        <begin position="22"/>
        <end position="47"/>
    </location>
</feature>
<feature type="compositionally biased region" description="Basic and acidic residues" evidence="1">
    <location>
        <begin position="94"/>
        <end position="144"/>
    </location>
</feature>
<sequence length="184" mass="20736">MGESGRDKRMEIVRVTKTGSEMGEKVSRETVEKENAEETDAQVDRRLQRSPSAEMILSAEATEATETKNGHEGLLEIGGAMTEVQAETGRNRAKAIEKESTEQTEIENKEEQRKVEKGAKKMRKTGEKTGTENGKDRGRMKEEAESGEETVELDRRGAAKKDEVRRKETEERRREKDGTSRPIP</sequence>
<evidence type="ECO:0000313" key="5">
    <source>
        <dbReference type="Proteomes" id="UP000654075"/>
    </source>
</evidence>
<evidence type="ECO:0000256" key="1">
    <source>
        <dbReference type="SAM" id="MobiDB-lite"/>
    </source>
</evidence>
<proteinExistence type="predicted"/>
<comment type="caution">
    <text evidence="3">The sequence shown here is derived from an EMBL/GenBank/DDBJ whole genome shotgun (WGS) entry which is preliminary data.</text>
</comment>
<name>A0A813JFV7_POLGL</name>
<evidence type="ECO:0000313" key="4">
    <source>
        <dbReference type="Proteomes" id="UP000626109"/>
    </source>
</evidence>
<feature type="region of interest" description="Disordered" evidence="1">
    <location>
        <begin position="17"/>
        <end position="51"/>
    </location>
</feature>
<dbReference type="Proteomes" id="UP000626109">
    <property type="component" value="Unassembled WGS sequence"/>
</dbReference>